<dbReference type="EMBL" id="JBHRTB010000010">
    <property type="protein sequence ID" value="MFC3145334.1"/>
    <property type="molecule type" value="Genomic_DNA"/>
</dbReference>
<protein>
    <submittedName>
        <fullName evidence="2">Uncharacterized protein</fullName>
    </submittedName>
</protein>
<keyword evidence="3" id="KW-1185">Reference proteome</keyword>
<evidence type="ECO:0000256" key="1">
    <source>
        <dbReference type="SAM" id="Phobius"/>
    </source>
</evidence>
<dbReference type="RefSeq" id="WP_275632295.1">
    <property type="nucleotide sequence ID" value="NZ_JARGYD010000003.1"/>
</dbReference>
<proteinExistence type="predicted"/>
<keyword evidence="1" id="KW-0812">Transmembrane</keyword>
<name>A0ABV7GUJ0_9RHOB</name>
<comment type="caution">
    <text evidence="2">The sequence shown here is derived from an EMBL/GenBank/DDBJ whole genome shotgun (WGS) entry which is preliminary data.</text>
</comment>
<reference evidence="3" key="1">
    <citation type="journal article" date="2019" name="Int. J. Syst. Evol. Microbiol.">
        <title>The Global Catalogue of Microorganisms (GCM) 10K type strain sequencing project: providing services to taxonomists for standard genome sequencing and annotation.</title>
        <authorList>
            <consortium name="The Broad Institute Genomics Platform"/>
            <consortium name="The Broad Institute Genome Sequencing Center for Infectious Disease"/>
            <person name="Wu L."/>
            <person name="Ma J."/>
        </authorList>
    </citation>
    <scope>NUCLEOTIDE SEQUENCE [LARGE SCALE GENOMIC DNA]</scope>
    <source>
        <strain evidence="3">KCTC 52366</strain>
    </source>
</reference>
<accession>A0ABV7GUJ0</accession>
<sequence length="40" mass="4352">MTCAIEFITNSGVSEMSLFKNVSLPIVEIAFFLVLIGVFA</sequence>
<keyword evidence="1" id="KW-0472">Membrane</keyword>
<gene>
    <name evidence="2" type="ORF">ACFOGP_21620</name>
</gene>
<evidence type="ECO:0000313" key="3">
    <source>
        <dbReference type="Proteomes" id="UP001595632"/>
    </source>
</evidence>
<feature type="transmembrane region" description="Helical" evidence="1">
    <location>
        <begin position="22"/>
        <end position="39"/>
    </location>
</feature>
<dbReference type="Proteomes" id="UP001595632">
    <property type="component" value="Unassembled WGS sequence"/>
</dbReference>
<evidence type="ECO:0000313" key="2">
    <source>
        <dbReference type="EMBL" id="MFC3145334.1"/>
    </source>
</evidence>
<keyword evidence="1" id="KW-1133">Transmembrane helix</keyword>
<organism evidence="2 3">
    <name type="scientific">Psychromarinibacter halotolerans</name>
    <dbReference type="NCBI Taxonomy" id="1775175"/>
    <lineage>
        <taxon>Bacteria</taxon>
        <taxon>Pseudomonadati</taxon>
        <taxon>Pseudomonadota</taxon>
        <taxon>Alphaproteobacteria</taxon>
        <taxon>Rhodobacterales</taxon>
        <taxon>Paracoccaceae</taxon>
        <taxon>Psychromarinibacter</taxon>
    </lineage>
</organism>